<accession>A0AA36MFN0</accession>
<feature type="chain" id="PRO_5041291404" evidence="1">
    <location>
        <begin position="21"/>
        <end position="76"/>
    </location>
</feature>
<gene>
    <name evidence="2" type="ORF">CYNAS_LOCUS19580</name>
</gene>
<evidence type="ECO:0000313" key="3">
    <source>
        <dbReference type="Proteomes" id="UP001176961"/>
    </source>
</evidence>
<keyword evidence="1" id="KW-0732">Signal</keyword>
<dbReference type="EMBL" id="CATQJL010000316">
    <property type="protein sequence ID" value="CAJ0607597.1"/>
    <property type="molecule type" value="Genomic_DNA"/>
</dbReference>
<evidence type="ECO:0000256" key="1">
    <source>
        <dbReference type="SAM" id="SignalP"/>
    </source>
</evidence>
<organism evidence="2 3">
    <name type="scientific">Cylicocyclus nassatus</name>
    <name type="common">Nematode worm</name>
    <dbReference type="NCBI Taxonomy" id="53992"/>
    <lineage>
        <taxon>Eukaryota</taxon>
        <taxon>Metazoa</taxon>
        <taxon>Ecdysozoa</taxon>
        <taxon>Nematoda</taxon>
        <taxon>Chromadorea</taxon>
        <taxon>Rhabditida</taxon>
        <taxon>Rhabditina</taxon>
        <taxon>Rhabditomorpha</taxon>
        <taxon>Strongyloidea</taxon>
        <taxon>Strongylidae</taxon>
        <taxon>Cylicocyclus</taxon>
    </lineage>
</organism>
<dbReference type="Proteomes" id="UP001176961">
    <property type="component" value="Unassembled WGS sequence"/>
</dbReference>
<reference evidence="2" key="1">
    <citation type="submission" date="2023-07" db="EMBL/GenBank/DDBJ databases">
        <authorList>
            <consortium name="CYATHOMIX"/>
        </authorList>
    </citation>
    <scope>NUCLEOTIDE SEQUENCE</scope>
    <source>
        <strain evidence="2">N/A</strain>
    </source>
</reference>
<name>A0AA36MFN0_CYLNA</name>
<evidence type="ECO:0000313" key="2">
    <source>
        <dbReference type="EMBL" id="CAJ0607597.1"/>
    </source>
</evidence>
<keyword evidence="3" id="KW-1185">Reference proteome</keyword>
<sequence length="76" mass="8823">MLLLVKLLMLMLLLQVTVEARKKQKAKNAKIIEFFIPGLNKPDLGHAECNWKCARKYKCRGGYIDSNRHWNCVCNC</sequence>
<comment type="caution">
    <text evidence="2">The sequence shown here is derived from an EMBL/GenBank/DDBJ whole genome shotgun (WGS) entry which is preliminary data.</text>
</comment>
<dbReference type="AlphaFoldDB" id="A0AA36MFN0"/>
<feature type="signal peptide" evidence="1">
    <location>
        <begin position="1"/>
        <end position="20"/>
    </location>
</feature>
<protein>
    <submittedName>
        <fullName evidence="2">Uncharacterized protein</fullName>
    </submittedName>
</protein>
<proteinExistence type="predicted"/>